<evidence type="ECO:0000313" key="3">
    <source>
        <dbReference type="Proteomes" id="UP001457282"/>
    </source>
</evidence>
<accession>A0AAW1YI50</accession>
<sequence length="80" mass="8640">MEVADALAVKLLQRFNYSVTAMKTSSQHLSGVHALQVEIGELKGRLTELSATAHQELQSTSSDLQRDPTPSVSSGETKLD</sequence>
<dbReference type="EMBL" id="JBEDUW010000001">
    <property type="protein sequence ID" value="KAK9948445.1"/>
    <property type="molecule type" value="Genomic_DNA"/>
</dbReference>
<dbReference type="PANTHER" id="PTHR36409">
    <property type="entry name" value="EXPRESSED PROTEIN"/>
    <property type="match status" value="1"/>
</dbReference>
<evidence type="ECO:0000313" key="2">
    <source>
        <dbReference type="EMBL" id="KAK9948445.1"/>
    </source>
</evidence>
<gene>
    <name evidence="2" type="ORF">M0R45_004018</name>
</gene>
<keyword evidence="3" id="KW-1185">Reference proteome</keyword>
<proteinExistence type="predicted"/>
<dbReference type="Proteomes" id="UP001457282">
    <property type="component" value="Unassembled WGS sequence"/>
</dbReference>
<dbReference type="PANTHER" id="PTHR36409:SF1">
    <property type="entry name" value="BLOC-1-RELATED COMPLEX SUBUNIT 5"/>
    <property type="match status" value="1"/>
</dbReference>
<evidence type="ECO:0000256" key="1">
    <source>
        <dbReference type="SAM" id="MobiDB-lite"/>
    </source>
</evidence>
<name>A0AAW1YI50_RUBAR</name>
<feature type="region of interest" description="Disordered" evidence="1">
    <location>
        <begin position="52"/>
        <end position="80"/>
    </location>
</feature>
<comment type="caution">
    <text evidence="2">The sequence shown here is derived from an EMBL/GenBank/DDBJ whole genome shotgun (WGS) entry which is preliminary data.</text>
</comment>
<reference evidence="2 3" key="1">
    <citation type="journal article" date="2023" name="G3 (Bethesda)">
        <title>A chromosome-length genome assembly and annotation of blackberry (Rubus argutus, cv. 'Hillquist').</title>
        <authorList>
            <person name="Bruna T."/>
            <person name="Aryal R."/>
            <person name="Dudchenko O."/>
            <person name="Sargent D.J."/>
            <person name="Mead D."/>
            <person name="Buti M."/>
            <person name="Cavallini A."/>
            <person name="Hytonen T."/>
            <person name="Andres J."/>
            <person name="Pham M."/>
            <person name="Weisz D."/>
            <person name="Mascagni F."/>
            <person name="Usai G."/>
            <person name="Natali L."/>
            <person name="Bassil N."/>
            <person name="Fernandez G.E."/>
            <person name="Lomsadze A."/>
            <person name="Armour M."/>
            <person name="Olukolu B."/>
            <person name="Poorten T."/>
            <person name="Britton C."/>
            <person name="Davik J."/>
            <person name="Ashrafi H."/>
            <person name="Aiden E.L."/>
            <person name="Borodovsky M."/>
            <person name="Worthington M."/>
        </authorList>
    </citation>
    <scope>NUCLEOTIDE SEQUENCE [LARGE SCALE GENOMIC DNA]</scope>
    <source>
        <strain evidence="2">PI 553951</strain>
    </source>
</reference>
<protein>
    <submittedName>
        <fullName evidence="2">Uncharacterized protein</fullName>
    </submittedName>
</protein>
<dbReference type="AlphaFoldDB" id="A0AAW1YI50"/>
<organism evidence="2 3">
    <name type="scientific">Rubus argutus</name>
    <name type="common">Southern blackberry</name>
    <dbReference type="NCBI Taxonomy" id="59490"/>
    <lineage>
        <taxon>Eukaryota</taxon>
        <taxon>Viridiplantae</taxon>
        <taxon>Streptophyta</taxon>
        <taxon>Embryophyta</taxon>
        <taxon>Tracheophyta</taxon>
        <taxon>Spermatophyta</taxon>
        <taxon>Magnoliopsida</taxon>
        <taxon>eudicotyledons</taxon>
        <taxon>Gunneridae</taxon>
        <taxon>Pentapetalae</taxon>
        <taxon>rosids</taxon>
        <taxon>fabids</taxon>
        <taxon>Rosales</taxon>
        <taxon>Rosaceae</taxon>
        <taxon>Rosoideae</taxon>
        <taxon>Rosoideae incertae sedis</taxon>
        <taxon>Rubus</taxon>
    </lineage>
</organism>